<dbReference type="Gene3D" id="3.30.70.1450">
    <property type="entry name" value="Regulator of K+ conductance, C-terminal domain"/>
    <property type="match status" value="1"/>
</dbReference>
<evidence type="ECO:0000313" key="9">
    <source>
        <dbReference type="Proteomes" id="UP000009877"/>
    </source>
</evidence>
<evidence type="ECO:0000256" key="3">
    <source>
        <dbReference type="ARBA" id="ARBA00022958"/>
    </source>
</evidence>
<keyword evidence="2" id="KW-0813">Transport</keyword>
<feature type="domain" description="RCK N-terminal" evidence="6">
    <location>
        <begin position="1"/>
        <end position="120"/>
    </location>
</feature>
<reference evidence="8 9" key="1">
    <citation type="journal article" date="2014" name="Genome Announc.">
        <title>Draft Genome Sequence of Kocuria palustris PEL.</title>
        <authorList>
            <person name="Sharma G."/>
            <person name="Khatri I."/>
            <person name="Subramanian S."/>
        </authorList>
    </citation>
    <scope>NUCLEOTIDE SEQUENCE [LARGE SCALE GENOMIC DNA]</scope>
    <source>
        <strain evidence="8 9">PEL</strain>
    </source>
</reference>
<evidence type="ECO:0000256" key="2">
    <source>
        <dbReference type="ARBA" id="ARBA00022538"/>
    </source>
</evidence>
<keyword evidence="2" id="KW-0633">Potassium transport</keyword>
<dbReference type="GeneID" id="93315143"/>
<keyword evidence="9" id="KW-1185">Reference proteome</keyword>
<dbReference type="GO" id="GO:0005886">
    <property type="term" value="C:plasma membrane"/>
    <property type="evidence" value="ECO:0007669"/>
    <property type="project" value="InterPro"/>
</dbReference>
<proteinExistence type="predicted"/>
<feature type="domain" description="RCK C-terminal" evidence="7">
    <location>
        <begin position="138"/>
        <end position="217"/>
    </location>
</feature>
<evidence type="ECO:0000256" key="1">
    <source>
        <dbReference type="ARBA" id="ARBA00017378"/>
    </source>
</evidence>
<dbReference type="PANTHER" id="PTHR43833:SF8">
    <property type="entry name" value="TRK SYSTEM POTASSIUM UPTAKE PROTEIN TRKA"/>
    <property type="match status" value="1"/>
</dbReference>
<evidence type="ECO:0000313" key="8">
    <source>
        <dbReference type="EMBL" id="EME36486.1"/>
    </source>
</evidence>
<dbReference type="RefSeq" id="WP_006214894.1">
    <property type="nucleotide sequence ID" value="NZ_ANHZ02000014.1"/>
</dbReference>
<dbReference type="InterPro" id="IPR006037">
    <property type="entry name" value="RCK_C"/>
</dbReference>
<name>M2XBQ6_9MICC</name>
<feature type="region of interest" description="Disordered" evidence="5">
    <location>
        <begin position="223"/>
        <end position="242"/>
    </location>
</feature>
<dbReference type="EMBL" id="ANHZ02000014">
    <property type="protein sequence ID" value="EME36486.1"/>
    <property type="molecule type" value="Genomic_DNA"/>
</dbReference>
<dbReference type="PANTHER" id="PTHR43833">
    <property type="entry name" value="POTASSIUM CHANNEL PROTEIN 2-RELATED-RELATED"/>
    <property type="match status" value="1"/>
</dbReference>
<accession>M2XBQ6</accession>
<comment type="caution">
    <text evidence="8">The sequence shown here is derived from an EMBL/GenBank/DDBJ whole genome shotgun (WGS) entry which is preliminary data.</text>
</comment>
<dbReference type="Gene3D" id="3.40.50.720">
    <property type="entry name" value="NAD(P)-binding Rossmann-like Domain"/>
    <property type="match status" value="1"/>
</dbReference>
<sequence>MPHFVIMGAGRVGAMTARALEDSGHTVALIDQDEQAFRKLHGSFGGESITGHGFDRDVLRRAGIERAYAFAAVSSEDNSNILAARVARETFDVAHVVARIYDPARAEFYQRLGVPTVAAVRWTADQVLRRLLPEQSISGDFQEASGRLQLGELTLHEGWAGLRLSAIEKAADVRVAFITRFGEGVLPGARTTYQKGDLVHAMMRVDEIDDIVRVLAAEPSPEIRDAGQEGLLGPVDSAEARR</sequence>
<dbReference type="PRINTS" id="PR00335">
    <property type="entry name" value="KUPTAKETRKA"/>
</dbReference>
<keyword evidence="2" id="KW-0406">Ion transport</keyword>
<dbReference type="AlphaFoldDB" id="M2XBQ6"/>
<evidence type="ECO:0000256" key="4">
    <source>
        <dbReference type="ARBA" id="ARBA00023027"/>
    </source>
</evidence>
<dbReference type="SUPFAM" id="SSF51735">
    <property type="entry name" value="NAD(P)-binding Rossmann-fold domains"/>
    <property type="match status" value="1"/>
</dbReference>
<dbReference type="InterPro" id="IPR050721">
    <property type="entry name" value="Trk_Ktr_HKT_K-transport"/>
</dbReference>
<dbReference type="InterPro" id="IPR036721">
    <property type="entry name" value="RCK_C_sf"/>
</dbReference>
<dbReference type="STRING" id="71999.KPaMU14_06955"/>
<dbReference type="Proteomes" id="UP000009877">
    <property type="component" value="Unassembled WGS sequence"/>
</dbReference>
<evidence type="ECO:0000259" key="7">
    <source>
        <dbReference type="PROSITE" id="PS51202"/>
    </source>
</evidence>
<dbReference type="PROSITE" id="PS51201">
    <property type="entry name" value="RCK_N"/>
    <property type="match status" value="1"/>
</dbReference>
<protein>
    <recommendedName>
        <fullName evidence="1">Trk system potassium uptake protein TrkA</fullName>
    </recommendedName>
</protein>
<dbReference type="GO" id="GO:0015079">
    <property type="term" value="F:potassium ion transmembrane transporter activity"/>
    <property type="evidence" value="ECO:0007669"/>
    <property type="project" value="InterPro"/>
</dbReference>
<dbReference type="PROSITE" id="PS51202">
    <property type="entry name" value="RCK_C"/>
    <property type="match status" value="1"/>
</dbReference>
<organism evidence="8 9">
    <name type="scientific">Kocuria palustris PEL</name>
    <dbReference type="NCBI Taxonomy" id="1236550"/>
    <lineage>
        <taxon>Bacteria</taxon>
        <taxon>Bacillati</taxon>
        <taxon>Actinomycetota</taxon>
        <taxon>Actinomycetes</taxon>
        <taxon>Micrococcales</taxon>
        <taxon>Micrococcaceae</taxon>
        <taxon>Kocuria</taxon>
    </lineage>
</organism>
<dbReference type="Pfam" id="PF02254">
    <property type="entry name" value="TrkA_N"/>
    <property type="match status" value="1"/>
</dbReference>
<dbReference type="InterPro" id="IPR006036">
    <property type="entry name" value="K_uptake_TrkA"/>
</dbReference>
<dbReference type="InterPro" id="IPR003148">
    <property type="entry name" value="RCK_N"/>
</dbReference>
<keyword evidence="3" id="KW-0630">Potassium</keyword>
<evidence type="ECO:0000256" key="5">
    <source>
        <dbReference type="SAM" id="MobiDB-lite"/>
    </source>
</evidence>
<dbReference type="InterPro" id="IPR036291">
    <property type="entry name" value="NAD(P)-bd_dom_sf"/>
</dbReference>
<evidence type="ECO:0000259" key="6">
    <source>
        <dbReference type="PROSITE" id="PS51201"/>
    </source>
</evidence>
<keyword evidence="4" id="KW-0520">NAD</keyword>
<gene>
    <name evidence="8" type="ORF">C884_00473</name>
</gene>